<evidence type="ECO:0000259" key="6">
    <source>
        <dbReference type="PROSITE" id="PS50035"/>
    </source>
</evidence>
<dbReference type="EMBL" id="FQZA01000002">
    <property type="protein sequence ID" value="SHI61912.1"/>
    <property type="molecule type" value="Genomic_DNA"/>
</dbReference>
<evidence type="ECO:0000313" key="8">
    <source>
        <dbReference type="Proteomes" id="UP000184040"/>
    </source>
</evidence>
<reference evidence="7 8" key="1">
    <citation type="submission" date="2016-11" db="EMBL/GenBank/DDBJ databases">
        <authorList>
            <person name="Jaros S."/>
            <person name="Januszkiewicz K."/>
            <person name="Wedrychowicz H."/>
        </authorList>
    </citation>
    <scope>NUCLEOTIDE SEQUENCE [LARGE SCALE GENOMIC DNA]</scope>
    <source>
        <strain evidence="7 8">DSM 26892</strain>
    </source>
</reference>
<dbReference type="GO" id="GO:0005576">
    <property type="term" value="C:extracellular region"/>
    <property type="evidence" value="ECO:0007669"/>
    <property type="project" value="UniProtKB-SubCell"/>
</dbReference>
<evidence type="ECO:0000256" key="1">
    <source>
        <dbReference type="ARBA" id="ARBA00003145"/>
    </source>
</evidence>
<keyword evidence="4" id="KW-0964">Secreted</keyword>
<dbReference type="SUPFAM" id="SSF56024">
    <property type="entry name" value="Phospholipase D/nuclease"/>
    <property type="match status" value="2"/>
</dbReference>
<dbReference type="PANTHER" id="PTHR21248">
    <property type="entry name" value="CARDIOLIPIN SYNTHASE"/>
    <property type="match status" value="1"/>
</dbReference>
<evidence type="ECO:0000256" key="3">
    <source>
        <dbReference type="ARBA" id="ARBA00018392"/>
    </source>
</evidence>
<dbReference type="Proteomes" id="UP000184040">
    <property type="component" value="Unassembled WGS sequence"/>
</dbReference>
<dbReference type="Pfam" id="PF00614">
    <property type="entry name" value="PLDc"/>
    <property type="match status" value="1"/>
</dbReference>
<dbReference type="Gene3D" id="3.30.870.10">
    <property type="entry name" value="Endonuclease Chain A"/>
    <property type="match status" value="2"/>
</dbReference>
<dbReference type="GO" id="GO:0030572">
    <property type="term" value="F:phosphatidyltransferase activity"/>
    <property type="evidence" value="ECO:0007669"/>
    <property type="project" value="UniProtKB-ARBA"/>
</dbReference>
<evidence type="ECO:0000256" key="5">
    <source>
        <dbReference type="ARBA" id="ARBA00029594"/>
    </source>
</evidence>
<comment type="subcellular location">
    <subcellularLocation>
        <location evidence="2">Secreted</location>
    </subcellularLocation>
</comment>
<evidence type="ECO:0000313" key="7">
    <source>
        <dbReference type="EMBL" id="SHI61912.1"/>
    </source>
</evidence>
<evidence type="ECO:0000256" key="2">
    <source>
        <dbReference type="ARBA" id="ARBA00004613"/>
    </source>
</evidence>
<dbReference type="STRING" id="313368.SAMN04488012_10287"/>
<dbReference type="InterPro" id="IPR025202">
    <property type="entry name" value="PLD-like_dom"/>
</dbReference>
<dbReference type="PANTHER" id="PTHR21248:SF22">
    <property type="entry name" value="PHOSPHOLIPASE D"/>
    <property type="match status" value="1"/>
</dbReference>
<dbReference type="RefSeq" id="WP_073126701.1">
    <property type="nucleotide sequence ID" value="NZ_FQZA01000002.1"/>
</dbReference>
<dbReference type="InterPro" id="IPR001736">
    <property type="entry name" value="PLipase_D/transphosphatidylase"/>
</dbReference>
<dbReference type="SMART" id="SM00155">
    <property type="entry name" value="PLDc"/>
    <property type="match status" value="2"/>
</dbReference>
<sequence length="514" mass="57600">MTDTAAPRLLLTAEEAFPAFEEAVLAAQDRIVMGFRVFDAQTKLRSENAREIGEDWFDLLIHTLRRGVRIDLTLSDFDPIVSPEMHAVCWSSMRQMAAISELAGPDAAPLRARAAMHPARVGWLTGFALWPRVARELAELRETLNGLEAPARLTRFRHLRRAHRWLRVGAKHLVEQHSGGPFPLHPVSHHQKLAVMDGRVLYIGGLDLNGRRYDTRQHRGPGEQTWHDVQMIVEGPAAAAAEAHLEAMADVTRGDADPTPGEGGFVRTLSKRRHWPLTAFGPSQLLTEINDTIFEEAAASRDLIYFETQFFRDRALARHLSDLAGQHPDLKLLMVLPAAPEDIAFHRRTKVDARFGEYLQARCVRQVSKAFGDRAYFASPAQPRSELPGPPPGRDVIDGAPLIYVHAKLCVFDDRSTLISSANLNGRSLHWDTEAGVLTKDGDFARNVLSRALTHWAGQRAFDPQRSAIEQVRGWAEEDRFRQPENRESFLLPYDVRPARKFGMPLPGVPGEIV</sequence>
<dbReference type="PROSITE" id="PS50035">
    <property type="entry name" value="PLD"/>
    <property type="match status" value="2"/>
</dbReference>
<evidence type="ECO:0000256" key="4">
    <source>
        <dbReference type="ARBA" id="ARBA00022525"/>
    </source>
</evidence>
<dbReference type="GO" id="GO:0032049">
    <property type="term" value="P:cardiolipin biosynthetic process"/>
    <property type="evidence" value="ECO:0007669"/>
    <property type="project" value="UniProtKB-ARBA"/>
</dbReference>
<protein>
    <recommendedName>
        <fullName evidence="3">Phospholipase D</fullName>
    </recommendedName>
    <alternativeName>
        <fullName evidence="5">Choline phosphatase</fullName>
    </alternativeName>
</protein>
<dbReference type="AlphaFoldDB" id="A0A1M6CLJ1"/>
<feature type="domain" description="PLD phosphodiesterase" evidence="6">
    <location>
        <begin position="401"/>
        <end position="428"/>
    </location>
</feature>
<comment type="function">
    <text evidence="1">Could be a virulence factor.</text>
</comment>
<keyword evidence="8" id="KW-1185">Reference proteome</keyword>
<dbReference type="Pfam" id="PF13091">
    <property type="entry name" value="PLDc_2"/>
    <property type="match status" value="1"/>
</dbReference>
<feature type="domain" description="PLD phosphodiesterase" evidence="6">
    <location>
        <begin position="185"/>
        <end position="212"/>
    </location>
</feature>
<proteinExistence type="predicted"/>
<name>A0A1M6CLJ1_9RHOB</name>
<organism evidence="7 8">
    <name type="scientific">Palleronia salina</name>
    <dbReference type="NCBI Taxonomy" id="313368"/>
    <lineage>
        <taxon>Bacteria</taxon>
        <taxon>Pseudomonadati</taxon>
        <taxon>Pseudomonadota</taxon>
        <taxon>Alphaproteobacteria</taxon>
        <taxon>Rhodobacterales</taxon>
        <taxon>Roseobacteraceae</taxon>
        <taxon>Palleronia</taxon>
    </lineage>
</organism>
<accession>A0A1M6CLJ1</accession>
<gene>
    <name evidence="7" type="ORF">SAMN04488012_10287</name>
</gene>